<organism evidence="9 10">
    <name type="scientific">Poriferisphaera corsica</name>
    <dbReference type="NCBI Taxonomy" id="2528020"/>
    <lineage>
        <taxon>Bacteria</taxon>
        <taxon>Pseudomonadati</taxon>
        <taxon>Planctomycetota</taxon>
        <taxon>Phycisphaerae</taxon>
        <taxon>Phycisphaerales</taxon>
        <taxon>Phycisphaeraceae</taxon>
        <taxon>Poriferisphaera</taxon>
    </lineage>
</organism>
<dbReference type="GO" id="GO:0005886">
    <property type="term" value="C:plasma membrane"/>
    <property type="evidence" value="ECO:0007669"/>
    <property type="project" value="UniProtKB-SubCell"/>
</dbReference>
<evidence type="ECO:0000256" key="8">
    <source>
        <dbReference type="SAM" id="Phobius"/>
    </source>
</evidence>
<evidence type="ECO:0000313" key="10">
    <source>
        <dbReference type="Proteomes" id="UP000317369"/>
    </source>
</evidence>
<gene>
    <name evidence="9" type="ORF">KS4_09360</name>
</gene>
<feature type="transmembrane region" description="Helical" evidence="8">
    <location>
        <begin position="20"/>
        <end position="38"/>
    </location>
</feature>
<evidence type="ECO:0000256" key="3">
    <source>
        <dbReference type="ARBA" id="ARBA00022475"/>
    </source>
</evidence>
<keyword evidence="4 7" id="KW-0812">Transmembrane</keyword>
<keyword evidence="6 8" id="KW-0472">Membrane</keyword>
<dbReference type="AlphaFoldDB" id="A0A517YRQ7"/>
<dbReference type="InterPro" id="IPR003400">
    <property type="entry name" value="ExbD"/>
</dbReference>
<name>A0A517YRQ7_9BACT</name>
<keyword evidence="3" id="KW-1003">Cell membrane</keyword>
<dbReference type="Gene3D" id="3.30.420.270">
    <property type="match status" value="1"/>
</dbReference>
<keyword evidence="10" id="KW-1185">Reference proteome</keyword>
<accession>A0A517YRQ7</accession>
<evidence type="ECO:0000256" key="7">
    <source>
        <dbReference type="RuleBase" id="RU003879"/>
    </source>
</evidence>
<dbReference type="GO" id="GO:0015031">
    <property type="term" value="P:protein transport"/>
    <property type="evidence" value="ECO:0007669"/>
    <property type="project" value="UniProtKB-KW"/>
</dbReference>
<evidence type="ECO:0000256" key="6">
    <source>
        <dbReference type="ARBA" id="ARBA00023136"/>
    </source>
</evidence>
<keyword evidence="7" id="KW-0813">Transport</keyword>
<evidence type="ECO:0000256" key="5">
    <source>
        <dbReference type="ARBA" id="ARBA00022989"/>
    </source>
</evidence>
<keyword evidence="5 8" id="KW-1133">Transmembrane helix</keyword>
<comment type="similarity">
    <text evidence="2 7">Belongs to the ExbD/TolR family.</text>
</comment>
<sequence length="162" mass="18199">MRSFVHKTGPATPSMNLTPLIDIVFLLVVFFMLASTMVTKQSVKMIVPDLEQPETREMPEKDRIVVNIAPKTGDRDKRAPLDYDGKPEFVQIGAYGTFKIDDHEKIVEAIKLMADRNPSAEVYLRADAAIFYEQIEPIMDDITKSGIARVNLVAYLPEEAAN</sequence>
<evidence type="ECO:0000256" key="4">
    <source>
        <dbReference type="ARBA" id="ARBA00022692"/>
    </source>
</evidence>
<evidence type="ECO:0000256" key="1">
    <source>
        <dbReference type="ARBA" id="ARBA00004162"/>
    </source>
</evidence>
<evidence type="ECO:0000256" key="2">
    <source>
        <dbReference type="ARBA" id="ARBA00005811"/>
    </source>
</evidence>
<keyword evidence="7" id="KW-0653">Protein transport</keyword>
<dbReference type="Pfam" id="PF02472">
    <property type="entry name" value="ExbD"/>
    <property type="match status" value="1"/>
</dbReference>
<comment type="subcellular location">
    <subcellularLocation>
        <location evidence="1">Cell membrane</location>
        <topology evidence="1">Single-pass membrane protein</topology>
    </subcellularLocation>
    <subcellularLocation>
        <location evidence="7">Cell membrane</location>
        <topology evidence="7">Single-pass type II membrane protein</topology>
    </subcellularLocation>
</comment>
<reference evidence="9 10" key="1">
    <citation type="submission" date="2019-02" db="EMBL/GenBank/DDBJ databases">
        <title>Deep-cultivation of Planctomycetes and their phenomic and genomic characterization uncovers novel biology.</title>
        <authorList>
            <person name="Wiegand S."/>
            <person name="Jogler M."/>
            <person name="Boedeker C."/>
            <person name="Pinto D."/>
            <person name="Vollmers J."/>
            <person name="Rivas-Marin E."/>
            <person name="Kohn T."/>
            <person name="Peeters S.H."/>
            <person name="Heuer A."/>
            <person name="Rast P."/>
            <person name="Oberbeckmann S."/>
            <person name="Bunk B."/>
            <person name="Jeske O."/>
            <person name="Meyerdierks A."/>
            <person name="Storesund J.E."/>
            <person name="Kallscheuer N."/>
            <person name="Luecker S."/>
            <person name="Lage O.M."/>
            <person name="Pohl T."/>
            <person name="Merkel B.J."/>
            <person name="Hornburger P."/>
            <person name="Mueller R.-W."/>
            <person name="Bruemmer F."/>
            <person name="Labrenz M."/>
            <person name="Spormann A.M."/>
            <person name="Op den Camp H."/>
            <person name="Overmann J."/>
            <person name="Amann R."/>
            <person name="Jetten M.S.M."/>
            <person name="Mascher T."/>
            <person name="Medema M.H."/>
            <person name="Devos D.P."/>
            <person name="Kaster A.-K."/>
            <person name="Ovreas L."/>
            <person name="Rohde M."/>
            <person name="Galperin M.Y."/>
            <person name="Jogler C."/>
        </authorList>
    </citation>
    <scope>NUCLEOTIDE SEQUENCE [LARGE SCALE GENOMIC DNA]</scope>
    <source>
        <strain evidence="9 10">KS4</strain>
    </source>
</reference>
<dbReference type="RefSeq" id="WP_200761569.1">
    <property type="nucleotide sequence ID" value="NZ_CP036425.1"/>
</dbReference>
<protein>
    <submittedName>
        <fullName evidence="9">Biopolymer transport protein ExbD</fullName>
    </submittedName>
</protein>
<dbReference type="EMBL" id="CP036425">
    <property type="protein sequence ID" value="QDU32897.1"/>
    <property type="molecule type" value="Genomic_DNA"/>
</dbReference>
<proteinExistence type="inferred from homology"/>
<evidence type="ECO:0000313" key="9">
    <source>
        <dbReference type="EMBL" id="QDU32897.1"/>
    </source>
</evidence>
<dbReference type="Proteomes" id="UP000317369">
    <property type="component" value="Chromosome"/>
</dbReference>
<dbReference type="GO" id="GO:0022857">
    <property type="term" value="F:transmembrane transporter activity"/>
    <property type="evidence" value="ECO:0007669"/>
    <property type="project" value="InterPro"/>
</dbReference>
<dbReference type="KEGG" id="pcor:KS4_09360"/>
<dbReference type="PANTHER" id="PTHR30558">
    <property type="entry name" value="EXBD MEMBRANE COMPONENT OF PMF-DRIVEN MACROMOLECULE IMPORT SYSTEM"/>
    <property type="match status" value="1"/>
</dbReference>